<organism evidence="1 2">
    <name type="scientific">Streptosporangium lutulentum</name>
    <dbReference type="NCBI Taxonomy" id="1461250"/>
    <lineage>
        <taxon>Bacteria</taxon>
        <taxon>Bacillati</taxon>
        <taxon>Actinomycetota</taxon>
        <taxon>Actinomycetes</taxon>
        <taxon>Streptosporangiales</taxon>
        <taxon>Streptosporangiaceae</taxon>
        <taxon>Streptosporangium</taxon>
    </lineage>
</organism>
<proteinExistence type="predicted"/>
<sequence>MIALPLLVLVLAFSPGLFFWPFLPKDRRDWFLEVLDRFVKWISAMFGGNDQDS</sequence>
<accession>A0ABT9Q7J0</accession>
<comment type="caution">
    <text evidence="1">The sequence shown here is derived from an EMBL/GenBank/DDBJ whole genome shotgun (WGS) entry which is preliminary data.</text>
</comment>
<keyword evidence="2" id="KW-1185">Reference proteome</keyword>
<gene>
    <name evidence="1" type="ORF">J2853_001494</name>
</gene>
<dbReference type="Proteomes" id="UP001225356">
    <property type="component" value="Unassembled WGS sequence"/>
</dbReference>
<name>A0ABT9Q7J0_9ACTN</name>
<evidence type="ECO:0000313" key="1">
    <source>
        <dbReference type="EMBL" id="MDP9842283.1"/>
    </source>
</evidence>
<reference evidence="1 2" key="1">
    <citation type="submission" date="2023-07" db="EMBL/GenBank/DDBJ databases">
        <title>Sequencing the genomes of 1000 actinobacteria strains.</title>
        <authorList>
            <person name="Klenk H.-P."/>
        </authorList>
    </citation>
    <scope>NUCLEOTIDE SEQUENCE [LARGE SCALE GENOMIC DNA]</scope>
    <source>
        <strain evidence="1 2">DSM 46740</strain>
    </source>
</reference>
<dbReference type="EMBL" id="JAUSQU010000001">
    <property type="protein sequence ID" value="MDP9842283.1"/>
    <property type="molecule type" value="Genomic_DNA"/>
</dbReference>
<dbReference type="RefSeq" id="WP_307556209.1">
    <property type="nucleotide sequence ID" value="NZ_JAUSQU010000001.1"/>
</dbReference>
<protein>
    <submittedName>
        <fullName evidence="1">Uncharacterized protein</fullName>
    </submittedName>
</protein>
<evidence type="ECO:0000313" key="2">
    <source>
        <dbReference type="Proteomes" id="UP001225356"/>
    </source>
</evidence>